<accession>A0A6C0BL14</accession>
<organism evidence="1">
    <name type="scientific">viral metagenome</name>
    <dbReference type="NCBI Taxonomy" id="1070528"/>
    <lineage>
        <taxon>unclassified sequences</taxon>
        <taxon>metagenomes</taxon>
        <taxon>organismal metagenomes</taxon>
    </lineage>
</organism>
<dbReference type="AlphaFoldDB" id="A0A6C0BL14"/>
<protein>
    <submittedName>
        <fullName evidence="1">Uncharacterized protein</fullName>
    </submittedName>
</protein>
<reference evidence="1" key="1">
    <citation type="journal article" date="2020" name="Nature">
        <title>Giant virus diversity and host interactions through global metagenomics.</title>
        <authorList>
            <person name="Schulz F."/>
            <person name="Roux S."/>
            <person name="Paez-Espino D."/>
            <person name="Jungbluth S."/>
            <person name="Walsh D.A."/>
            <person name="Denef V.J."/>
            <person name="McMahon K.D."/>
            <person name="Konstantinidis K.T."/>
            <person name="Eloe-Fadrosh E.A."/>
            <person name="Kyrpides N.C."/>
            <person name="Woyke T."/>
        </authorList>
    </citation>
    <scope>NUCLEOTIDE SEQUENCE</scope>
    <source>
        <strain evidence="1">GVMAG-M-3300017651-5</strain>
    </source>
</reference>
<dbReference type="EMBL" id="MN739193">
    <property type="protein sequence ID" value="QHS92876.1"/>
    <property type="molecule type" value="Genomic_DNA"/>
</dbReference>
<sequence length="38" mass="4629">MEHIRVSTPFRKDTVNRFILECDKVTMKMLRYKPNCNI</sequence>
<proteinExistence type="predicted"/>
<evidence type="ECO:0000313" key="1">
    <source>
        <dbReference type="EMBL" id="QHS92876.1"/>
    </source>
</evidence>
<name>A0A6C0BL14_9ZZZZ</name>